<protein>
    <submittedName>
        <fullName evidence="2">Uncharacterized protein</fullName>
    </submittedName>
</protein>
<evidence type="ECO:0000313" key="1">
    <source>
        <dbReference type="EMBL" id="ETK93669.1"/>
    </source>
</evidence>
<name>W2JKW2_PHYNI</name>
<evidence type="ECO:0000313" key="2">
    <source>
        <dbReference type="EMBL" id="ETL47066.1"/>
    </source>
</evidence>
<evidence type="ECO:0000313" key="4">
    <source>
        <dbReference type="Proteomes" id="UP000053864"/>
    </source>
</evidence>
<reference evidence="2 4" key="2">
    <citation type="submission" date="2013-11" db="EMBL/GenBank/DDBJ databases">
        <title>The Genome Sequence of Phytophthora parasitica CJ05E6.</title>
        <authorList>
            <consortium name="The Broad Institute Genomics Platform"/>
            <person name="Russ C."/>
            <person name="Tyler B."/>
            <person name="Panabieres F."/>
            <person name="Shan W."/>
            <person name="Tripathy S."/>
            <person name="Grunwald N."/>
            <person name="Machado M."/>
            <person name="Johnson C.S."/>
            <person name="Arredondo F."/>
            <person name="Hong C."/>
            <person name="Coffey M."/>
            <person name="Young S.K."/>
            <person name="Zeng Q."/>
            <person name="Gargeya S."/>
            <person name="Fitzgerald M."/>
            <person name="Abouelleil A."/>
            <person name="Alvarado L."/>
            <person name="Chapman S.B."/>
            <person name="Gainer-Dewar J."/>
            <person name="Goldberg J."/>
            <person name="Griggs A."/>
            <person name="Gujja S."/>
            <person name="Hansen M."/>
            <person name="Howarth C."/>
            <person name="Imamovic A."/>
            <person name="Ireland A."/>
            <person name="Larimer J."/>
            <person name="McCowan C."/>
            <person name="Murphy C."/>
            <person name="Pearson M."/>
            <person name="Poon T.W."/>
            <person name="Priest M."/>
            <person name="Roberts A."/>
            <person name="Saif S."/>
            <person name="Shea T."/>
            <person name="Sykes S."/>
            <person name="Wortman J."/>
            <person name="Nusbaum C."/>
            <person name="Birren B."/>
        </authorList>
    </citation>
    <scope>NUCLEOTIDE SEQUENCE [LARGE SCALE GENOMIC DNA]</scope>
    <source>
        <strain evidence="2 4">CJ05E6</strain>
    </source>
</reference>
<dbReference type="EMBL" id="KI691369">
    <property type="protein sequence ID" value="ETM53353.1"/>
    <property type="molecule type" value="Genomic_DNA"/>
</dbReference>
<dbReference type="AlphaFoldDB" id="W2JKW2"/>
<reference evidence="1" key="1">
    <citation type="submission" date="2013-11" db="EMBL/GenBank/DDBJ databases">
        <title>The Genome Sequence of Phytophthora parasitica CJ02B3.</title>
        <authorList>
            <consortium name="The Broad Institute Genomics Platform"/>
            <person name="Russ C."/>
            <person name="Tyler B."/>
            <person name="Panabieres F."/>
            <person name="Shan W."/>
            <person name="Tripathy S."/>
            <person name="Grunwald N."/>
            <person name="Machado M."/>
            <person name="Johnson C.S."/>
            <person name="Arredondo F."/>
            <person name="Hong C."/>
            <person name="Coffey M."/>
            <person name="Young S.K."/>
            <person name="Zeng Q."/>
            <person name="Gargeya S."/>
            <person name="Fitzgerald M."/>
            <person name="Abouelleil A."/>
            <person name="Alvarado L."/>
            <person name="Chapman S.B."/>
            <person name="Gainer-Dewar J."/>
            <person name="Goldberg J."/>
            <person name="Griggs A."/>
            <person name="Gujja S."/>
            <person name="Hansen M."/>
            <person name="Howarth C."/>
            <person name="Imamovic A."/>
            <person name="Ireland A."/>
            <person name="Larimer J."/>
            <person name="McCowan C."/>
            <person name="Murphy C."/>
            <person name="Pearson M."/>
            <person name="Poon T.W."/>
            <person name="Priest M."/>
            <person name="Roberts A."/>
            <person name="Saif S."/>
            <person name="Shea T."/>
            <person name="Sykes S."/>
            <person name="Wortman J."/>
            <person name="Nusbaum C."/>
            <person name="Birren B."/>
        </authorList>
    </citation>
    <scope>NUCLEOTIDE SEQUENCE [LARGE SCALE GENOMIC DNA]</scope>
    <source>
        <strain evidence="1">CJ02B3</strain>
    </source>
</reference>
<dbReference type="Proteomes" id="UP000054532">
    <property type="component" value="Unassembled WGS sequence"/>
</dbReference>
<proteinExistence type="predicted"/>
<reference evidence="3" key="3">
    <citation type="submission" date="2013-11" db="EMBL/GenBank/DDBJ databases">
        <title>The Genome Sequence of Phytophthora parasitica IAC_01/95.</title>
        <authorList>
            <consortium name="The Broad Institute Genomics Platform"/>
            <person name="Russ C."/>
            <person name="Tyler B."/>
            <person name="Panabieres F."/>
            <person name="Shan W."/>
            <person name="Tripathy S."/>
            <person name="Grunwald N."/>
            <person name="Machado M."/>
            <person name="Johnson C.S."/>
            <person name="Arredondo F."/>
            <person name="Hong C."/>
            <person name="Coffey M."/>
            <person name="Young S.K."/>
            <person name="Zeng Q."/>
            <person name="Gargeya S."/>
            <person name="Fitzgerald M."/>
            <person name="Abouelleil A."/>
            <person name="Alvarado L."/>
            <person name="Chapman S.B."/>
            <person name="Gainer-Dewar J."/>
            <person name="Goldberg J."/>
            <person name="Griggs A."/>
            <person name="Gujja S."/>
            <person name="Hansen M."/>
            <person name="Howarth C."/>
            <person name="Imamovic A."/>
            <person name="Ireland A."/>
            <person name="Larimer J."/>
            <person name="McCowan C."/>
            <person name="Murphy C."/>
            <person name="Pearson M."/>
            <person name="Poon T.W."/>
            <person name="Priest M."/>
            <person name="Roberts A."/>
            <person name="Saif S."/>
            <person name="Shea T."/>
            <person name="Sykes S."/>
            <person name="Wortman J."/>
            <person name="Nusbaum C."/>
            <person name="Birren B."/>
        </authorList>
    </citation>
    <scope>NUCLEOTIDE SEQUENCE [LARGE SCALE GENOMIC DNA]</scope>
    <source>
        <strain evidence="3">IAC_01/95</strain>
    </source>
</reference>
<dbReference type="EMBL" id="KI684861">
    <property type="protein sequence ID" value="ETK93669.1"/>
    <property type="molecule type" value="Genomic_DNA"/>
</dbReference>
<dbReference type="Proteomes" id="UP000053236">
    <property type="component" value="Unassembled WGS sequence"/>
</dbReference>
<dbReference type="Proteomes" id="UP000053864">
    <property type="component" value="Unassembled WGS sequence"/>
</dbReference>
<accession>W2JKW2</accession>
<dbReference type="EMBL" id="KI671370">
    <property type="protein sequence ID" value="ETL47066.1"/>
    <property type="molecule type" value="Genomic_DNA"/>
</dbReference>
<gene>
    <name evidence="3" type="ORF">L914_03168</name>
    <name evidence="1" type="ORF">L915_03187</name>
    <name evidence="2" type="ORF">L916_03153</name>
</gene>
<organism evidence="2 4">
    <name type="scientific">Phytophthora nicotianae</name>
    <name type="common">Potato buckeye rot agent</name>
    <name type="synonym">Phytophthora parasitica</name>
    <dbReference type="NCBI Taxonomy" id="4792"/>
    <lineage>
        <taxon>Eukaryota</taxon>
        <taxon>Sar</taxon>
        <taxon>Stramenopiles</taxon>
        <taxon>Oomycota</taxon>
        <taxon>Peronosporomycetes</taxon>
        <taxon>Peronosporales</taxon>
        <taxon>Peronosporaceae</taxon>
        <taxon>Phytophthora</taxon>
    </lineage>
</organism>
<evidence type="ECO:0000313" key="3">
    <source>
        <dbReference type="EMBL" id="ETM53353.1"/>
    </source>
</evidence>
<sequence length="113" mass="12395">MLVKMASDGYWSSLAFDLKAPSHASGLRRWTTCGRKLQLGQAEAKWKISRVRKIPALTPHISAERRLLGKWNTKGTLTCGEGPGRGAGTQAFVKKKDAPNPVLIHKFDAKSPL</sequence>